<organism evidence="2">
    <name type="scientific">Oikopleura dioica</name>
    <name type="common">Tunicate</name>
    <dbReference type="NCBI Taxonomy" id="34765"/>
    <lineage>
        <taxon>Eukaryota</taxon>
        <taxon>Metazoa</taxon>
        <taxon>Chordata</taxon>
        <taxon>Tunicata</taxon>
        <taxon>Appendicularia</taxon>
        <taxon>Copelata</taxon>
        <taxon>Oikopleuridae</taxon>
        <taxon>Oikopleura</taxon>
    </lineage>
</organism>
<dbReference type="EMBL" id="FN656583">
    <property type="protein sequence ID" value="CBY41694.1"/>
    <property type="molecule type" value="Genomic_DNA"/>
</dbReference>
<feature type="transmembrane region" description="Helical" evidence="1">
    <location>
        <begin position="565"/>
        <end position="586"/>
    </location>
</feature>
<name>E4Z1W6_OIKDI</name>
<sequence length="636" mass="71179">MTSRESLRHFKNLCGEDCVISDVFLQGNSATIFNKDGKKNIVTITPIDELNPGTLELFVAFYHLESLVLCGRLDDSTRCYRINSELDLQSLERNEALEPLIFPFSDFVIKSDAGKVLILEKDMYGFTMFLVKNDSILWKNSLSIGEKTFGTYESARNYASYIISSSENEGMITNYCQNDMGANKTPPEANRMCSTCVSYKLTCCDEESGICSSEILATTKHDEAIYAIFKLGNNSKLCRATLKAIDAEFLSKEQRYCYGTSCDSMSPSPKEMGKTIKISKRVCEDADIIFADCDAPAVRLFSREYMTLVNSNLKTDKTLFMEEMADITGTPNSFIITKDAKDNLIIMLQENREITRGYLTENGLAMVDKKSFDENIILFEDVESFAGFSVEKQDIIDLDECHLPKLTSCATCADAIGCEWRNGECSTTTIPNSIESCPVIKISQVLESNNNYEGLISSLTKQKDELLSLNEKAAEIIEENQRKIASIVDNSKNCTDNSEYTFKEVNYLENLSRDPEITQLRAQLEHAYNESDALQLELDSQKLMIEADLIESPKLAGLKISDDPYIVATIILGIVVFILLIVLAVVRCGRQKIKKVAAIPHHHQKAGANMWVGNPKNDINAVDALDSAFSDNVFRF</sequence>
<keyword evidence="1" id="KW-0472">Membrane</keyword>
<dbReference type="AlphaFoldDB" id="E4Z1W6"/>
<proteinExistence type="predicted"/>
<protein>
    <submittedName>
        <fullName evidence="2">Uncharacterized protein</fullName>
    </submittedName>
</protein>
<evidence type="ECO:0000256" key="1">
    <source>
        <dbReference type="SAM" id="Phobius"/>
    </source>
</evidence>
<dbReference type="Proteomes" id="UP000011014">
    <property type="component" value="Unassembled WGS sequence"/>
</dbReference>
<keyword evidence="1" id="KW-1133">Transmembrane helix</keyword>
<gene>
    <name evidence="2" type="ORF">GSOID_T00023781001</name>
</gene>
<evidence type="ECO:0000313" key="2">
    <source>
        <dbReference type="EMBL" id="CBY41694.1"/>
    </source>
</evidence>
<keyword evidence="1" id="KW-0812">Transmembrane</keyword>
<accession>E4Z1W6</accession>
<reference evidence="2" key="1">
    <citation type="journal article" date="2010" name="Science">
        <title>Plasticity of animal genome architecture unmasked by rapid evolution of a pelagic tunicate.</title>
        <authorList>
            <person name="Denoeud F."/>
            <person name="Henriet S."/>
            <person name="Mungpakdee S."/>
            <person name="Aury J.M."/>
            <person name="Da Silva C."/>
            <person name="Brinkmann H."/>
            <person name="Mikhaleva J."/>
            <person name="Olsen L.C."/>
            <person name="Jubin C."/>
            <person name="Canestro C."/>
            <person name="Bouquet J.M."/>
            <person name="Danks G."/>
            <person name="Poulain J."/>
            <person name="Campsteijn C."/>
            <person name="Adamski M."/>
            <person name="Cross I."/>
            <person name="Yadetie F."/>
            <person name="Muffato M."/>
            <person name="Louis A."/>
            <person name="Butcher S."/>
            <person name="Tsagkogeorga G."/>
            <person name="Konrad A."/>
            <person name="Singh S."/>
            <person name="Jensen M.F."/>
            <person name="Cong E.H."/>
            <person name="Eikeseth-Otteraa H."/>
            <person name="Noel B."/>
            <person name="Anthouard V."/>
            <person name="Porcel B.M."/>
            <person name="Kachouri-Lafond R."/>
            <person name="Nishino A."/>
            <person name="Ugolini M."/>
            <person name="Chourrout P."/>
            <person name="Nishida H."/>
            <person name="Aasland R."/>
            <person name="Huzurbazar S."/>
            <person name="Westhof E."/>
            <person name="Delsuc F."/>
            <person name="Lehrach H."/>
            <person name="Reinhardt R."/>
            <person name="Weissenbach J."/>
            <person name="Roy S.W."/>
            <person name="Artiguenave F."/>
            <person name="Postlethwait J.H."/>
            <person name="Manak J.R."/>
            <person name="Thompson E.M."/>
            <person name="Jaillon O."/>
            <person name="Du Pasquier L."/>
            <person name="Boudinot P."/>
            <person name="Liberles D.A."/>
            <person name="Volff J.N."/>
            <person name="Philippe H."/>
            <person name="Lenhard B."/>
            <person name="Roest Crollius H."/>
            <person name="Wincker P."/>
            <person name="Chourrout D."/>
        </authorList>
    </citation>
    <scope>NUCLEOTIDE SEQUENCE [LARGE SCALE GENOMIC DNA]</scope>
</reference>